<name>A6P0T0_9FIRM</name>
<gene>
    <name evidence="1" type="ORF">BACCAP_04096</name>
</gene>
<dbReference type="AlphaFoldDB" id="A6P0T0"/>
<accession>A6P0T0</accession>
<organism evidence="1 2">
    <name type="scientific">Pseudoflavonifractor capillosus ATCC 29799</name>
    <dbReference type="NCBI Taxonomy" id="411467"/>
    <lineage>
        <taxon>Bacteria</taxon>
        <taxon>Bacillati</taxon>
        <taxon>Bacillota</taxon>
        <taxon>Clostridia</taxon>
        <taxon>Eubacteriales</taxon>
        <taxon>Oscillospiraceae</taxon>
        <taxon>Pseudoflavonifractor</taxon>
    </lineage>
</organism>
<dbReference type="EMBL" id="AAXG02000044">
    <property type="protein sequence ID" value="EDM98068.1"/>
    <property type="molecule type" value="Genomic_DNA"/>
</dbReference>
<comment type="caution">
    <text evidence="1">The sequence shown here is derived from an EMBL/GenBank/DDBJ whole genome shotgun (WGS) entry which is preliminary data.</text>
</comment>
<dbReference type="STRING" id="411467.BACCAP_04096"/>
<keyword evidence="2" id="KW-1185">Reference proteome</keyword>
<proteinExistence type="predicted"/>
<evidence type="ECO:0000313" key="2">
    <source>
        <dbReference type="Proteomes" id="UP000003639"/>
    </source>
</evidence>
<reference evidence="1 2" key="1">
    <citation type="submission" date="2007-04" db="EMBL/GenBank/DDBJ databases">
        <authorList>
            <person name="Fulton L."/>
            <person name="Clifton S."/>
            <person name="Fulton B."/>
            <person name="Xu J."/>
            <person name="Minx P."/>
            <person name="Pepin K.H."/>
            <person name="Johnson M."/>
            <person name="Thiruvilangam P."/>
            <person name="Bhonagiri V."/>
            <person name="Nash W.E."/>
            <person name="Mardis E.R."/>
            <person name="Wilson R.K."/>
        </authorList>
    </citation>
    <scope>NUCLEOTIDE SEQUENCE [LARGE SCALE GENOMIC DNA]</scope>
    <source>
        <strain evidence="1 2">ATCC 29799</strain>
    </source>
</reference>
<protein>
    <submittedName>
        <fullName evidence="1">Uncharacterized protein</fullName>
    </submittedName>
</protein>
<reference evidence="1 2" key="2">
    <citation type="submission" date="2007-06" db="EMBL/GenBank/DDBJ databases">
        <title>Draft genome sequence of Pseudoflavonifractor capillosus ATCC 29799.</title>
        <authorList>
            <person name="Sudarsanam P."/>
            <person name="Ley R."/>
            <person name="Guruge J."/>
            <person name="Turnbaugh P.J."/>
            <person name="Mahowald M."/>
            <person name="Liep D."/>
            <person name="Gordon J."/>
        </authorList>
    </citation>
    <scope>NUCLEOTIDE SEQUENCE [LARGE SCALE GENOMIC DNA]</scope>
    <source>
        <strain evidence="1 2">ATCC 29799</strain>
    </source>
</reference>
<evidence type="ECO:0000313" key="1">
    <source>
        <dbReference type="EMBL" id="EDM98068.1"/>
    </source>
</evidence>
<dbReference type="Proteomes" id="UP000003639">
    <property type="component" value="Unassembled WGS sequence"/>
</dbReference>
<sequence length="74" mass="8586">MSFSRFFFIEAKKAHKHIPQRICSCAHTYDFNSSSPKLKRRIFPTRLAFGMTHELLAVHITSSIPLKFQLHLGI</sequence>